<dbReference type="OrthoDB" id="3389624at2"/>
<accession>A0A3N4YIG2</accession>
<sequence>MIWPLRKRRSSCRCVPSWPALVVDSDGGLLQAEPAERHSILTATLGPARCFECRAIYPRPFSLILTPPQPPKGAVCKCDPRWPELMVKVGPQWYLGHPGNDGQYVVDGIAEEAFCRVCAASFLGEMTLDLAATKRWLNVSVKHRLLVEQ</sequence>
<comment type="caution">
    <text evidence="1">The sequence shown here is derived from an EMBL/GenBank/DDBJ whole genome shotgun (WGS) entry which is preliminary data.</text>
</comment>
<dbReference type="AlphaFoldDB" id="A0A3N4YIG2"/>
<reference evidence="1 2" key="1">
    <citation type="submission" date="2018-11" db="EMBL/GenBank/DDBJ databases">
        <title>Sequencing the genomes of 1000 actinobacteria strains.</title>
        <authorList>
            <person name="Klenk H.-P."/>
        </authorList>
    </citation>
    <scope>NUCLEOTIDE SEQUENCE [LARGE SCALE GENOMIC DNA]</scope>
    <source>
        <strain evidence="1 2">DSM 15700</strain>
    </source>
</reference>
<evidence type="ECO:0000313" key="1">
    <source>
        <dbReference type="EMBL" id="RPF19897.1"/>
    </source>
</evidence>
<gene>
    <name evidence="1" type="ORF">EDD34_0468</name>
</gene>
<dbReference type="EMBL" id="RKQZ01000001">
    <property type="protein sequence ID" value="RPF19897.1"/>
    <property type="molecule type" value="Genomic_DNA"/>
</dbReference>
<dbReference type="Proteomes" id="UP000280501">
    <property type="component" value="Unassembled WGS sequence"/>
</dbReference>
<keyword evidence="2" id="KW-1185">Reference proteome</keyword>
<name>A0A3N4YIG2_9MICO</name>
<proteinExistence type="predicted"/>
<protein>
    <submittedName>
        <fullName evidence="1">Uncharacterized protein</fullName>
    </submittedName>
</protein>
<organism evidence="1 2">
    <name type="scientific">Myceligenerans xiligouense</name>
    <dbReference type="NCBI Taxonomy" id="253184"/>
    <lineage>
        <taxon>Bacteria</taxon>
        <taxon>Bacillati</taxon>
        <taxon>Actinomycetota</taxon>
        <taxon>Actinomycetes</taxon>
        <taxon>Micrococcales</taxon>
        <taxon>Promicromonosporaceae</taxon>
        <taxon>Myceligenerans</taxon>
    </lineage>
</organism>
<dbReference type="RefSeq" id="WP_123813130.1">
    <property type="nucleotide sequence ID" value="NZ_RKQZ01000001.1"/>
</dbReference>
<evidence type="ECO:0000313" key="2">
    <source>
        <dbReference type="Proteomes" id="UP000280501"/>
    </source>
</evidence>